<evidence type="ECO:0000313" key="12">
    <source>
        <dbReference type="Proteomes" id="UP000318821"/>
    </source>
</evidence>
<dbReference type="SUPFAM" id="SSF55856">
    <property type="entry name" value="Cytochrome b5-like heme/steroid binding domain"/>
    <property type="match status" value="1"/>
</dbReference>
<keyword evidence="3" id="KW-0408">Iron</keyword>
<keyword evidence="10" id="KW-1185">Reference proteome</keyword>
<dbReference type="Pfam" id="PF00173">
    <property type="entry name" value="Cyt-b5"/>
    <property type="match status" value="1"/>
</dbReference>
<dbReference type="PANTHER" id="PTHR19359">
    <property type="entry name" value="CYTOCHROME B5"/>
    <property type="match status" value="1"/>
</dbReference>
<dbReference type="SMART" id="SM01117">
    <property type="entry name" value="Cyt-b5"/>
    <property type="match status" value="1"/>
</dbReference>
<reference evidence="12" key="2">
    <citation type="submission" date="2019-02" db="EMBL/GenBank/DDBJ databases">
        <title>FDA dAtabase for Regulatory Grade micrObial Sequences (FDA-ARGOS): Supporting development and validation of Infectious Disease Dx tests.</title>
        <authorList>
            <person name="Duncan R."/>
            <person name="Fisher C."/>
            <person name="Tallon L."/>
            <person name="Sadzewicz L."/>
            <person name="Sengamalay N."/>
            <person name="Ott S."/>
            <person name="Godinez A."/>
            <person name="Nagaraj S."/>
            <person name="Vavikolanu K."/>
            <person name="Vyas G."/>
            <person name="Nadendla S."/>
            <person name="Aluvathingal J."/>
            <person name="Sichtig H."/>
        </authorList>
    </citation>
    <scope>NUCLEOTIDE SEQUENCE [LARGE SCALE GENOMIC DNA]</scope>
    <source>
        <strain evidence="12">FDAARGOS_360</strain>
    </source>
</reference>
<dbReference type="PROSITE" id="PS50255">
    <property type="entry name" value="CYTOCHROME_B5_2"/>
    <property type="match status" value="1"/>
</dbReference>
<dbReference type="EMBL" id="CP029528">
    <property type="protein sequence ID" value="AYU80592.1"/>
    <property type="molecule type" value="Genomic_DNA"/>
</dbReference>
<keyword evidence="2" id="KW-0479">Metal-binding</keyword>
<name>A0A3S7X2E8_LEIDO</name>
<evidence type="ECO:0000313" key="7">
    <source>
        <dbReference type="EMBL" id="AYU80592.1"/>
    </source>
</evidence>
<organism evidence="7 10">
    <name type="scientific">Leishmania donovani</name>
    <dbReference type="NCBI Taxonomy" id="5661"/>
    <lineage>
        <taxon>Eukaryota</taxon>
        <taxon>Discoba</taxon>
        <taxon>Euglenozoa</taxon>
        <taxon>Kinetoplastea</taxon>
        <taxon>Metakinetoplastina</taxon>
        <taxon>Trypanosomatida</taxon>
        <taxon>Trypanosomatidae</taxon>
        <taxon>Leishmaniinae</taxon>
        <taxon>Leishmania</taxon>
    </lineage>
</organism>
<reference evidence="7 10" key="1">
    <citation type="journal article" date="2018" name="Sci. Rep.">
        <title>A complete Leishmania donovani reference genome identifies novel genetic variations associated with virulence.</title>
        <authorList>
            <person name="Lypaczewski P."/>
            <person name="Hoshizaki J."/>
            <person name="Zhang W.-W."/>
            <person name="McCall L.-I."/>
            <person name="Torcivia-Rodriguez J."/>
            <person name="Simonyan V."/>
            <person name="Kaur A."/>
            <person name="Dewar K."/>
            <person name="Matlashewski G."/>
        </authorList>
    </citation>
    <scope>NUCLEOTIDE SEQUENCE [LARGE SCALE GENOMIC DNA]</scope>
    <source>
        <strain evidence="7 10">LdCL</strain>
    </source>
</reference>
<protein>
    <submittedName>
        <fullName evidence="7">Cytochrome b5-like Heme/Steroid binding domain containing protein, putative</fullName>
    </submittedName>
    <submittedName>
        <fullName evidence="8">Cytochrome b5-like Heme/Steroid binding domain family protein</fullName>
    </submittedName>
</protein>
<keyword evidence="1" id="KW-0349">Heme</keyword>
<gene>
    <name evidence="8" type="ORF">CGC20_25650</name>
    <name evidence="9" type="ORF">CGC21_28030</name>
    <name evidence="7" type="ORF">LdCL_290015500</name>
</gene>
<evidence type="ECO:0000256" key="3">
    <source>
        <dbReference type="ARBA" id="ARBA00023004"/>
    </source>
</evidence>
<dbReference type="FunFam" id="3.10.120.10:FF:000007">
    <property type="entry name" value="Sulfite oxidase, mitochondrial"/>
    <property type="match status" value="1"/>
</dbReference>
<dbReference type="InterPro" id="IPR036400">
    <property type="entry name" value="Cyt_B5-like_heme/steroid_sf"/>
</dbReference>
<reference evidence="11" key="4">
    <citation type="submission" date="2019-02" db="EMBL/GenBank/DDBJ databases">
        <title>FDA dAtabase for Regulatory Grade micrObial Sequences (FDA-ARGOS): Supporting development and validation of Infectious Disease Dx tests.</title>
        <authorList>
            <person name="Duncan R."/>
            <person name="Fisher C."/>
            <person name="Tallon L."/>
            <person name="Sadzewicz L."/>
            <person name="Sengamalay N."/>
            <person name="Ott S."/>
            <person name="Godinez A."/>
            <person name="Nagaraj S."/>
            <person name="Vavikolanu K."/>
            <person name="Nadendla S."/>
            <person name="Aluvathingal J."/>
            <person name="Sichtig H."/>
        </authorList>
    </citation>
    <scope>NUCLEOTIDE SEQUENCE [LARGE SCALE GENOMIC DNA]</scope>
    <source>
        <strain evidence="11">FDAARGOS_361</strain>
    </source>
</reference>
<dbReference type="Gene3D" id="3.10.120.10">
    <property type="entry name" value="Cytochrome b5-like heme/steroid binding domain"/>
    <property type="match status" value="1"/>
</dbReference>
<accession>A0A3S7X2E8</accession>
<feature type="compositionally biased region" description="Polar residues" evidence="5">
    <location>
        <begin position="92"/>
        <end position="106"/>
    </location>
</feature>
<dbReference type="EMBL" id="RHLD01000010">
    <property type="protein sequence ID" value="TPP50817.1"/>
    <property type="molecule type" value="Genomic_DNA"/>
</dbReference>
<dbReference type="AlphaFoldDB" id="A0A3S7X2E8"/>
<dbReference type="VEuPathDB" id="TriTrypDB:LdCL_290015500"/>
<dbReference type="Proteomes" id="UP000318447">
    <property type="component" value="Unassembled WGS sequence"/>
</dbReference>
<dbReference type="VEuPathDB" id="TriTrypDB:LdBPK_290930.1"/>
<dbReference type="EMBL" id="RHLC01000014">
    <property type="protein sequence ID" value="TPP52731.1"/>
    <property type="molecule type" value="Genomic_DNA"/>
</dbReference>
<dbReference type="Proteomes" id="UP000274082">
    <property type="component" value="Chromosome 29"/>
</dbReference>
<proteinExistence type="inferred from homology"/>
<dbReference type="InterPro" id="IPR050668">
    <property type="entry name" value="Cytochrome_b5"/>
</dbReference>
<evidence type="ECO:0000256" key="4">
    <source>
        <dbReference type="ARBA" id="ARBA00038168"/>
    </source>
</evidence>
<dbReference type="GO" id="GO:0046872">
    <property type="term" value="F:metal ion binding"/>
    <property type="evidence" value="ECO:0007669"/>
    <property type="project" value="UniProtKB-KW"/>
</dbReference>
<evidence type="ECO:0000313" key="8">
    <source>
        <dbReference type="EMBL" id="TPP50817.1"/>
    </source>
</evidence>
<dbReference type="GO" id="GO:0016020">
    <property type="term" value="C:membrane"/>
    <property type="evidence" value="ECO:0007669"/>
    <property type="project" value="TreeGrafter"/>
</dbReference>
<feature type="region of interest" description="Disordered" evidence="5">
    <location>
        <begin position="83"/>
        <end position="173"/>
    </location>
</feature>
<evidence type="ECO:0000313" key="11">
    <source>
        <dbReference type="Proteomes" id="UP000318447"/>
    </source>
</evidence>
<evidence type="ECO:0000313" key="10">
    <source>
        <dbReference type="Proteomes" id="UP000274082"/>
    </source>
</evidence>
<evidence type="ECO:0000256" key="1">
    <source>
        <dbReference type="ARBA" id="ARBA00022617"/>
    </source>
</evidence>
<sequence length="173" mass="18666">MFTQLLQFAGLAQRWPTFTREEVARHNTSESLWIIVGNSVLDITPLIGKHPGGNGALLKRGGGVKDCAEDLMFHGRATRRDAQKYKIGELSPNDTQKAASSPSTALPQAVPPLQTSHETVTKLVVPTSPHERHTYGSDSEQWDDGAKDSLLSSSDTDIVVASNVNNAPPTPVI</sequence>
<evidence type="ECO:0000313" key="9">
    <source>
        <dbReference type="EMBL" id="TPP52731.1"/>
    </source>
</evidence>
<evidence type="ECO:0000259" key="6">
    <source>
        <dbReference type="PROSITE" id="PS50255"/>
    </source>
</evidence>
<dbReference type="InterPro" id="IPR001199">
    <property type="entry name" value="Cyt_B5-like_heme/steroid-bd"/>
</dbReference>
<comment type="similarity">
    <text evidence="4">Belongs to the cytochrome b5 family.</text>
</comment>
<feature type="domain" description="Cytochrome b5 heme-binding" evidence="6">
    <location>
        <begin position="15"/>
        <end position="91"/>
    </location>
</feature>
<dbReference type="GO" id="GO:0020037">
    <property type="term" value="F:heme binding"/>
    <property type="evidence" value="ECO:0007669"/>
    <property type="project" value="TreeGrafter"/>
</dbReference>
<dbReference type="VEuPathDB" id="TriTrypDB:LDHU3_29.1270"/>
<dbReference type="Proteomes" id="UP000318821">
    <property type="component" value="Unassembled WGS sequence"/>
</dbReference>
<dbReference type="OrthoDB" id="260519at2759"/>
<feature type="compositionally biased region" description="Polar residues" evidence="5">
    <location>
        <begin position="150"/>
        <end position="167"/>
    </location>
</feature>
<dbReference type="PANTHER" id="PTHR19359:SF146">
    <property type="entry name" value="B5, PUTATIVE-RELATED"/>
    <property type="match status" value="1"/>
</dbReference>
<reference evidence="8" key="3">
    <citation type="submission" date="2019-02" db="EMBL/GenBank/DDBJ databases">
        <title>FDA dAtabase for Regulatory Grade micrObial Sequences (FDA-ARGOS): Supporting development and validation of Infectious Disease Dx tests.</title>
        <authorList>
            <person name="Duncan R."/>
            <person name="Fisher C."/>
            <person name="Tallon L.J."/>
            <person name="Sadzewicz L."/>
            <person name="Sengamalay N."/>
            <person name="Ott S."/>
            <person name="Godinez A."/>
            <person name="Nagaraj S."/>
            <person name="Nadendla S."/>
            <person name="Sichtig H."/>
        </authorList>
    </citation>
    <scope>NUCLEOTIDE SEQUENCE</scope>
    <source>
        <strain evidence="8">FDAARGOS_360</strain>
        <strain evidence="9">FDAARGOS_361</strain>
    </source>
</reference>
<evidence type="ECO:0000256" key="2">
    <source>
        <dbReference type="ARBA" id="ARBA00022723"/>
    </source>
</evidence>
<evidence type="ECO:0000256" key="5">
    <source>
        <dbReference type="SAM" id="MobiDB-lite"/>
    </source>
</evidence>